<keyword evidence="3" id="KW-1185">Reference proteome</keyword>
<reference evidence="2 3" key="1">
    <citation type="submission" date="2020-08" db="EMBL/GenBank/DDBJ databases">
        <title>Plant Genome Project.</title>
        <authorList>
            <person name="Zhang R.-G."/>
        </authorList>
    </citation>
    <scope>NUCLEOTIDE SEQUENCE [LARGE SCALE GENOMIC DNA]</scope>
    <source>
        <tissue evidence="2">Rhizome</tissue>
    </source>
</reference>
<evidence type="ECO:0000256" key="1">
    <source>
        <dbReference type="SAM" id="MobiDB-lite"/>
    </source>
</evidence>
<dbReference type="EMBL" id="JACMSC010000015">
    <property type="protein sequence ID" value="KAG6488008.1"/>
    <property type="molecule type" value="Genomic_DNA"/>
</dbReference>
<feature type="region of interest" description="Disordered" evidence="1">
    <location>
        <begin position="145"/>
        <end position="187"/>
    </location>
</feature>
<evidence type="ECO:0000313" key="3">
    <source>
        <dbReference type="Proteomes" id="UP000734854"/>
    </source>
</evidence>
<gene>
    <name evidence="2" type="ORF">ZIOFF_056766</name>
</gene>
<dbReference type="Proteomes" id="UP000734854">
    <property type="component" value="Unassembled WGS sequence"/>
</dbReference>
<evidence type="ECO:0000313" key="2">
    <source>
        <dbReference type="EMBL" id="KAG6488008.1"/>
    </source>
</evidence>
<sequence length="441" mass="50339">MGNKIGRRRQVVDEQYTRPQQGLYQHRDIDQKKLRKLILESKLAPCYPGCDEYALDFEECPICFLYYPSLNRSRCCMKEICTECFLQMNPPDVTRTTQYPLYFIFWVTIFEYRGMKTKEEKGMEEVEEQKVIEAKIRIQQKEIQDEGKKLKKRQDSNSSRRVINAEHEIQDEAKRLKKRQDPCSSSKTIDPADEYCNIVPSFKRSTQTSEIVPSQISCSVPAGLLPSHYRNRTDNFDVDFDHMMVREAIWLSIQEHGYHGYPAYFGNFFPGPSFSEEPYHSHGIAPEVSSYGGLACAAAALTERQPINVVSGANMPSSSTSIFDMVHRSGNLSAENMRLVQTNPSGHWSEIPLQIERELQRGDFGESSTGFWSNMTEAGTSYAGSHAMMDAGNALIPYPDRALMNQGYFVPESFEEQMMMAMSVSLVDAQGRMNSQGLMWP</sequence>
<accession>A0A8J5FP30</accession>
<feature type="compositionally biased region" description="Basic and acidic residues" evidence="1">
    <location>
        <begin position="163"/>
        <end position="174"/>
    </location>
</feature>
<protein>
    <submittedName>
        <fullName evidence="2">Uncharacterized protein</fullName>
    </submittedName>
</protein>
<dbReference type="AlphaFoldDB" id="A0A8J5FP30"/>
<name>A0A8J5FP30_ZINOF</name>
<dbReference type="PANTHER" id="PTHR31315">
    <property type="entry name" value="PROTEIN SIP5"/>
    <property type="match status" value="1"/>
</dbReference>
<comment type="caution">
    <text evidence="2">The sequence shown here is derived from an EMBL/GenBank/DDBJ whole genome shotgun (WGS) entry which is preliminary data.</text>
</comment>
<dbReference type="PANTHER" id="PTHR31315:SF1">
    <property type="entry name" value="PROTEIN SIP5"/>
    <property type="match status" value="1"/>
</dbReference>
<organism evidence="2 3">
    <name type="scientific">Zingiber officinale</name>
    <name type="common">Ginger</name>
    <name type="synonym">Amomum zingiber</name>
    <dbReference type="NCBI Taxonomy" id="94328"/>
    <lineage>
        <taxon>Eukaryota</taxon>
        <taxon>Viridiplantae</taxon>
        <taxon>Streptophyta</taxon>
        <taxon>Embryophyta</taxon>
        <taxon>Tracheophyta</taxon>
        <taxon>Spermatophyta</taxon>
        <taxon>Magnoliopsida</taxon>
        <taxon>Liliopsida</taxon>
        <taxon>Zingiberales</taxon>
        <taxon>Zingiberaceae</taxon>
        <taxon>Zingiber</taxon>
    </lineage>
</organism>
<dbReference type="GO" id="GO:0005737">
    <property type="term" value="C:cytoplasm"/>
    <property type="evidence" value="ECO:0007669"/>
    <property type="project" value="TreeGrafter"/>
</dbReference>
<dbReference type="InterPro" id="IPR039301">
    <property type="entry name" value="Sip5/DA2"/>
</dbReference>
<proteinExistence type="predicted"/>